<dbReference type="EMBL" id="GIKN01002677">
    <property type="protein sequence ID" value="NIE44950.1"/>
    <property type="molecule type" value="Transcribed_RNA"/>
</dbReference>
<evidence type="ECO:0000256" key="1">
    <source>
        <dbReference type="SAM" id="SignalP"/>
    </source>
</evidence>
<sequence>MIFSGPGRGACSSSFWCLSNMLQITLADSCWRKQSSFTMLDWCKGNHSVKVLSITLLTHFAAPLNLSNSSPVKPTLV</sequence>
<feature type="chain" id="PRO_5026193637" evidence="1">
    <location>
        <begin position="28"/>
        <end position="77"/>
    </location>
</feature>
<organism evidence="2">
    <name type="scientific">Rhipicephalus microplus</name>
    <name type="common">Cattle tick</name>
    <name type="synonym">Boophilus microplus</name>
    <dbReference type="NCBI Taxonomy" id="6941"/>
    <lineage>
        <taxon>Eukaryota</taxon>
        <taxon>Metazoa</taxon>
        <taxon>Ecdysozoa</taxon>
        <taxon>Arthropoda</taxon>
        <taxon>Chelicerata</taxon>
        <taxon>Arachnida</taxon>
        <taxon>Acari</taxon>
        <taxon>Parasitiformes</taxon>
        <taxon>Ixodida</taxon>
        <taxon>Ixodoidea</taxon>
        <taxon>Ixodidae</taxon>
        <taxon>Rhipicephalinae</taxon>
        <taxon>Rhipicephalus</taxon>
        <taxon>Boophilus</taxon>
    </lineage>
</organism>
<evidence type="ECO:0000313" key="2">
    <source>
        <dbReference type="EMBL" id="NIE44950.1"/>
    </source>
</evidence>
<keyword evidence="1" id="KW-0732">Signal</keyword>
<protein>
    <submittedName>
        <fullName evidence="2">Putative secreted protein</fullName>
    </submittedName>
</protein>
<proteinExistence type="predicted"/>
<name>A0A6G5A456_RHIMP</name>
<dbReference type="AlphaFoldDB" id="A0A6G5A456"/>
<accession>A0A6G5A456</accession>
<reference evidence="2" key="1">
    <citation type="submission" date="2020-03" db="EMBL/GenBank/DDBJ databases">
        <title>A transcriptome and proteome of the tick Rhipicephalus microplus shaped by the genetic composition of its hosts and developmental stage.</title>
        <authorList>
            <person name="Garcia G.R."/>
            <person name="Ribeiro J.M.C."/>
            <person name="Maruyama S.R."/>
            <person name="Gardinasse L.G."/>
            <person name="Nelson K."/>
            <person name="Ferreira B.R."/>
            <person name="Andrade T.G."/>
            <person name="Santos I.K.F.M."/>
        </authorList>
    </citation>
    <scope>NUCLEOTIDE SEQUENCE</scope>
    <source>
        <strain evidence="2">NSGR</strain>
        <tissue evidence="2">Salivary glands</tissue>
    </source>
</reference>
<feature type="signal peptide" evidence="1">
    <location>
        <begin position="1"/>
        <end position="27"/>
    </location>
</feature>